<dbReference type="Pfam" id="PF05649">
    <property type="entry name" value="Peptidase_M13_N"/>
    <property type="match status" value="1"/>
</dbReference>
<dbReference type="CDD" id="cd08662">
    <property type="entry name" value="M13"/>
    <property type="match status" value="1"/>
</dbReference>
<evidence type="ECO:0000256" key="4">
    <source>
        <dbReference type="ARBA" id="ARBA00022670"/>
    </source>
</evidence>
<keyword evidence="13" id="KW-1185">Reference proteome</keyword>
<dbReference type="InterPro" id="IPR000718">
    <property type="entry name" value="Peptidase_M13"/>
</dbReference>
<evidence type="ECO:0000256" key="1">
    <source>
        <dbReference type="ARBA" id="ARBA00001947"/>
    </source>
</evidence>
<dbReference type="PROSITE" id="PS51885">
    <property type="entry name" value="NEPRILYSIN"/>
    <property type="match status" value="1"/>
</dbReference>
<dbReference type="GO" id="GO:0046872">
    <property type="term" value="F:metal ion binding"/>
    <property type="evidence" value="ECO:0007669"/>
    <property type="project" value="UniProtKB-KW"/>
</dbReference>
<name>B3MKF2_DROAN</name>
<comment type="subcellular location">
    <subcellularLocation>
        <location evidence="2">Cell membrane</location>
        <topology evidence="2">Single-pass type II membrane protein</topology>
    </subcellularLocation>
</comment>
<dbReference type="MEROPS" id="M13.A10"/>
<dbReference type="Gene3D" id="3.40.390.10">
    <property type="entry name" value="Collagenase (Catalytic Domain)"/>
    <property type="match status" value="1"/>
</dbReference>
<evidence type="ECO:0000256" key="2">
    <source>
        <dbReference type="ARBA" id="ARBA00004401"/>
    </source>
</evidence>
<dbReference type="GO" id="GO:0005886">
    <property type="term" value="C:plasma membrane"/>
    <property type="evidence" value="ECO:0007669"/>
    <property type="project" value="UniProtKB-SubCell"/>
</dbReference>
<dbReference type="Gene3D" id="1.10.1380.10">
    <property type="entry name" value="Neutral endopeptidase , domain2"/>
    <property type="match status" value="1"/>
</dbReference>
<evidence type="ECO:0000256" key="5">
    <source>
        <dbReference type="ARBA" id="ARBA00022723"/>
    </source>
</evidence>
<dbReference type="OMA" id="MLDHKVN"/>
<dbReference type="OrthoDB" id="7842934at2759"/>
<feature type="signal peptide" evidence="9">
    <location>
        <begin position="1"/>
        <end position="15"/>
    </location>
</feature>
<dbReference type="GO" id="GO:0004222">
    <property type="term" value="F:metalloendopeptidase activity"/>
    <property type="evidence" value="ECO:0007669"/>
    <property type="project" value="InterPro"/>
</dbReference>
<gene>
    <name evidence="12" type="primary">Dana\GF15392</name>
    <name evidence="12" type="synonym">dana_GLEANR_16158</name>
    <name evidence="12" type="ORF">GF15392</name>
</gene>
<feature type="domain" description="Peptidase M13 C-terminal" evidence="10">
    <location>
        <begin position="474"/>
        <end position="649"/>
    </location>
</feature>
<dbReference type="AlphaFoldDB" id="B3MKF2"/>
<dbReference type="eggNOG" id="KOG3624">
    <property type="taxonomic scope" value="Eukaryota"/>
</dbReference>
<evidence type="ECO:0000313" key="12">
    <source>
        <dbReference type="EMBL" id="EDV31505.1"/>
    </source>
</evidence>
<dbReference type="InterPro" id="IPR008753">
    <property type="entry name" value="Peptidase_M13_N"/>
</dbReference>
<keyword evidence="7" id="KW-0862">Zinc</keyword>
<proteinExistence type="inferred from homology"/>
<dbReference type="PhylomeDB" id="B3MKF2"/>
<evidence type="ECO:0000256" key="9">
    <source>
        <dbReference type="SAM" id="SignalP"/>
    </source>
</evidence>
<dbReference type="PANTHER" id="PTHR11733:SF167">
    <property type="entry name" value="FI17812P1-RELATED"/>
    <property type="match status" value="1"/>
</dbReference>
<evidence type="ECO:0000256" key="8">
    <source>
        <dbReference type="ARBA" id="ARBA00023049"/>
    </source>
</evidence>
<dbReference type="KEGG" id="dan:6498201"/>
<dbReference type="PANTHER" id="PTHR11733">
    <property type="entry name" value="ZINC METALLOPROTEASE FAMILY M13 NEPRILYSIN-RELATED"/>
    <property type="match status" value="1"/>
</dbReference>
<evidence type="ECO:0000256" key="7">
    <source>
        <dbReference type="ARBA" id="ARBA00022833"/>
    </source>
</evidence>
<organism evidence="12 13">
    <name type="scientific">Drosophila ananassae</name>
    <name type="common">Fruit fly</name>
    <dbReference type="NCBI Taxonomy" id="7217"/>
    <lineage>
        <taxon>Eukaryota</taxon>
        <taxon>Metazoa</taxon>
        <taxon>Ecdysozoa</taxon>
        <taxon>Arthropoda</taxon>
        <taxon>Hexapoda</taxon>
        <taxon>Insecta</taxon>
        <taxon>Pterygota</taxon>
        <taxon>Neoptera</taxon>
        <taxon>Endopterygota</taxon>
        <taxon>Diptera</taxon>
        <taxon>Brachycera</taxon>
        <taxon>Muscomorpha</taxon>
        <taxon>Ephydroidea</taxon>
        <taxon>Drosophilidae</taxon>
        <taxon>Drosophila</taxon>
        <taxon>Sophophora</taxon>
    </lineage>
</organism>
<dbReference type="InterPro" id="IPR042089">
    <property type="entry name" value="Peptidase_M13_dom_2"/>
</dbReference>
<dbReference type="GO" id="GO:0016485">
    <property type="term" value="P:protein processing"/>
    <property type="evidence" value="ECO:0007669"/>
    <property type="project" value="TreeGrafter"/>
</dbReference>
<evidence type="ECO:0000259" key="10">
    <source>
        <dbReference type="Pfam" id="PF01431"/>
    </source>
</evidence>
<feature type="domain" description="Peptidase M13 N-terminal" evidence="11">
    <location>
        <begin position="42"/>
        <end position="402"/>
    </location>
</feature>
<dbReference type="PRINTS" id="PR00786">
    <property type="entry name" value="NEPRILYSIN"/>
</dbReference>
<dbReference type="SMR" id="B3MKF2"/>
<dbReference type="Pfam" id="PF01431">
    <property type="entry name" value="Peptidase_M13"/>
    <property type="match status" value="1"/>
</dbReference>
<evidence type="ECO:0000256" key="3">
    <source>
        <dbReference type="ARBA" id="ARBA00007357"/>
    </source>
</evidence>
<dbReference type="FunCoup" id="B3MKF2">
    <property type="interactions" value="19"/>
</dbReference>
<reference evidence="12 13" key="1">
    <citation type="journal article" date="2007" name="Nature">
        <title>Evolution of genes and genomes on the Drosophila phylogeny.</title>
        <authorList>
            <consortium name="Drosophila 12 Genomes Consortium"/>
            <person name="Clark A.G."/>
            <person name="Eisen M.B."/>
            <person name="Smith D.R."/>
            <person name="Bergman C.M."/>
            <person name="Oliver B."/>
            <person name="Markow T.A."/>
            <person name="Kaufman T.C."/>
            <person name="Kellis M."/>
            <person name="Gelbart W."/>
            <person name="Iyer V.N."/>
            <person name="Pollard D.A."/>
            <person name="Sackton T.B."/>
            <person name="Larracuente A.M."/>
            <person name="Singh N.D."/>
            <person name="Abad J.P."/>
            <person name="Abt D.N."/>
            <person name="Adryan B."/>
            <person name="Aguade M."/>
            <person name="Akashi H."/>
            <person name="Anderson W.W."/>
            <person name="Aquadro C.F."/>
            <person name="Ardell D.H."/>
            <person name="Arguello R."/>
            <person name="Artieri C.G."/>
            <person name="Barbash D.A."/>
            <person name="Barker D."/>
            <person name="Barsanti P."/>
            <person name="Batterham P."/>
            <person name="Batzoglou S."/>
            <person name="Begun D."/>
            <person name="Bhutkar A."/>
            <person name="Blanco E."/>
            <person name="Bosak S.A."/>
            <person name="Bradley R.K."/>
            <person name="Brand A.D."/>
            <person name="Brent M.R."/>
            <person name="Brooks A.N."/>
            <person name="Brown R.H."/>
            <person name="Butlin R.K."/>
            <person name="Caggese C."/>
            <person name="Calvi B.R."/>
            <person name="Bernardo de Carvalho A."/>
            <person name="Caspi A."/>
            <person name="Castrezana S."/>
            <person name="Celniker S.E."/>
            <person name="Chang J.L."/>
            <person name="Chapple C."/>
            <person name="Chatterji S."/>
            <person name="Chinwalla A."/>
            <person name="Civetta A."/>
            <person name="Clifton S.W."/>
            <person name="Comeron J.M."/>
            <person name="Costello J.C."/>
            <person name="Coyne J.A."/>
            <person name="Daub J."/>
            <person name="David R.G."/>
            <person name="Delcher A.L."/>
            <person name="Delehaunty K."/>
            <person name="Do C.B."/>
            <person name="Ebling H."/>
            <person name="Edwards K."/>
            <person name="Eickbush T."/>
            <person name="Evans J.D."/>
            <person name="Filipski A."/>
            <person name="Findeiss S."/>
            <person name="Freyhult E."/>
            <person name="Fulton L."/>
            <person name="Fulton R."/>
            <person name="Garcia A.C."/>
            <person name="Gardiner A."/>
            <person name="Garfield D.A."/>
            <person name="Garvin B.E."/>
            <person name="Gibson G."/>
            <person name="Gilbert D."/>
            <person name="Gnerre S."/>
            <person name="Godfrey J."/>
            <person name="Good R."/>
            <person name="Gotea V."/>
            <person name="Gravely B."/>
            <person name="Greenberg A.J."/>
            <person name="Griffiths-Jones S."/>
            <person name="Gross S."/>
            <person name="Guigo R."/>
            <person name="Gustafson E.A."/>
            <person name="Haerty W."/>
            <person name="Hahn M.W."/>
            <person name="Halligan D.L."/>
            <person name="Halpern A.L."/>
            <person name="Halter G.M."/>
            <person name="Han M.V."/>
            <person name="Heger A."/>
            <person name="Hillier L."/>
            <person name="Hinrichs A.S."/>
            <person name="Holmes I."/>
            <person name="Hoskins R.A."/>
            <person name="Hubisz M.J."/>
            <person name="Hultmark D."/>
            <person name="Huntley M.A."/>
            <person name="Jaffe D.B."/>
            <person name="Jagadeeshan S."/>
            <person name="Jeck W.R."/>
            <person name="Johnson J."/>
            <person name="Jones C.D."/>
            <person name="Jordan W.C."/>
            <person name="Karpen G.H."/>
            <person name="Kataoka E."/>
            <person name="Keightley P.D."/>
            <person name="Kheradpour P."/>
            <person name="Kirkness E.F."/>
            <person name="Koerich L.B."/>
            <person name="Kristiansen K."/>
            <person name="Kudrna D."/>
            <person name="Kulathinal R.J."/>
            <person name="Kumar S."/>
            <person name="Kwok R."/>
            <person name="Lander E."/>
            <person name="Langley C.H."/>
            <person name="Lapoint R."/>
            <person name="Lazzaro B.P."/>
            <person name="Lee S.J."/>
            <person name="Levesque L."/>
            <person name="Li R."/>
            <person name="Lin C.F."/>
            <person name="Lin M.F."/>
            <person name="Lindblad-Toh K."/>
            <person name="Llopart A."/>
            <person name="Long M."/>
            <person name="Low L."/>
            <person name="Lozovsky E."/>
            <person name="Lu J."/>
            <person name="Luo M."/>
            <person name="Machado C.A."/>
            <person name="Makalowski W."/>
            <person name="Marzo M."/>
            <person name="Matsuda M."/>
            <person name="Matzkin L."/>
            <person name="McAllister B."/>
            <person name="McBride C.S."/>
            <person name="McKernan B."/>
            <person name="McKernan K."/>
            <person name="Mendez-Lago M."/>
            <person name="Minx P."/>
            <person name="Mollenhauer M.U."/>
            <person name="Montooth K."/>
            <person name="Mount S.M."/>
            <person name="Mu X."/>
            <person name="Myers E."/>
            <person name="Negre B."/>
            <person name="Newfeld S."/>
            <person name="Nielsen R."/>
            <person name="Noor M.A."/>
            <person name="O'Grady P."/>
            <person name="Pachter L."/>
            <person name="Papaceit M."/>
            <person name="Parisi M.J."/>
            <person name="Parisi M."/>
            <person name="Parts L."/>
            <person name="Pedersen J.S."/>
            <person name="Pesole G."/>
            <person name="Phillippy A.M."/>
            <person name="Ponting C.P."/>
            <person name="Pop M."/>
            <person name="Porcelli D."/>
            <person name="Powell J.R."/>
            <person name="Prohaska S."/>
            <person name="Pruitt K."/>
            <person name="Puig M."/>
            <person name="Quesneville H."/>
            <person name="Ram K.R."/>
            <person name="Rand D."/>
            <person name="Rasmussen M.D."/>
            <person name="Reed L.K."/>
            <person name="Reenan R."/>
            <person name="Reily A."/>
            <person name="Remington K.A."/>
            <person name="Rieger T.T."/>
            <person name="Ritchie M.G."/>
            <person name="Robin C."/>
            <person name="Rogers Y.H."/>
            <person name="Rohde C."/>
            <person name="Rozas J."/>
            <person name="Rubenfield M.J."/>
            <person name="Ruiz A."/>
            <person name="Russo S."/>
            <person name="Salzberg S.L."/>
            <person name="Sanchez-Gracia A."/>
            <person name="Saranga D.J."/>
            <person name="Sato H."/>
            <person name="Schaeffer S.W."/>
            <person name="Schatz M.C."/>
            <person name="Schlenke T."/>
            <person name="Schwartz R."/>
            <person name="Segarra C."/>
            <person name="Singh R.S."/>
            <person name="Sirot L."/>
            <person name="Sirota M."/>
            <person name="Sisneros N.B."/>
            <person name="Smith C.D."/>
            <person name="Smith T.F."/>
            <person name="Spieth J."/>
            <person name="Stage D.E."/>
            <person name="Stark A."/>
            <person name="Stephan W."/>
            <person name="Strausberg R.L."/>
            <person name="Strempel S."/>
            <person name="Sturgill D."/>
            <person name="Sutton G."/>
            <person name="Sutton G.G."/>
            <person name="Tao W."/>
            <person name="Teichmann S."/>
            <person name="Tobari Y.N."/>
            <person name="Tomimura Y."/>
            <person name="Tsolas J.M."/>
            <person name="Valente V.L."/>
            <person name="Venter E."/>
            <person name="Venter J.C."/>
            <person name="Vicario S."/>
            <person name="Vieira F.G."/>
            <person name="Vilella A.J."/>
            <person name="Villasante A."/>
            <person name="Walenz B."/>
            <person name="Wang J."/>
            <person name="Wasserman M."/>
            <person name="Watts T."/>
            <person name="Wilson D."/>
            <person name="Wilson R.K."/>
            <person name="Wing R.A."/>
            <person name="Wolfner M.F."/>
            <person name="Wong A."/>
            <person name="Wong G.K."/>
            <person name="Wu C.I."/>
            <person name="Wu G."/>
            <person name="Yamamoto D."/>
            <person name="Yang H.P."/>
            <person name="Yang S.P."/>
            <person name="Yorke J.A."/>
            <person name="Yoshida K."/>
            <person name="Zdobnov E."/>
            <person name="Zhang P."/>
            <person name="Zhang Y."/>
            <person name="Zimin A.V."/>
            <person name="Baldwin J."/>
            <person name="Abdouelleil A."/>
            <person name="Abdulkadir J."/>
            <person name="Abebe A."/>
            <person name="Abera B."/>
            <person name="Abreu J."/>
            <person name="Acer S.C."/>
            <person name="Aftuck L."/>
            <person name="Alexander A."/>
            <person name="An P."/>
            <person name="Anderson E."/>
            <person name="Anderson S."/>
            <person name="Arachi H."/>
            <person name="Azer M."/>
            <person name="Bachantsang P."/>
            <person name="Barry A."/>
            <person name="Bayul T."/>
            <person name="Berlin A."/>
            <person name="Bessette D."/>
            <person name="Bloom T."/>
            <person name="Blye J."/>
            <person name="Boguslavskiy L."/>
            <person name="Bonnet C."/>
            <person name="Boukhgalter B."/>
            <person name="Bourzgui I."/>
            <person name="Brown A."/>
            <person name="Cahill P."/>
            <person name="Channer S."/>
            <person name="Cheshatsang Y."/>
            <person name="Chuda L."/>
            <person name="Citroen M."/>
            <person name="Collymore A."/>
            <person name="Cooke P."/>
            <person name="Costello M."/>
            <person name="D'Aco K."/>
            <person name="Daza R."/>
            <person name="De Haan G."/>
            <person name="DeGray S."/>
            <person name="DeMaso C."/>
            <person name="Dhargay N."/>
            <person name="Dooley K."/>
            <person name="Dooley E."/>
            <person name="Doricent M."/>
            <person name="Dorje P."/>
            <person name="Dorjee K."/>
            <person name="Dupes A."/>
            <person name="Elong R."/>
            <person name="Falk J."/>
            <person name="Farina A."/>
            <person name="Faro S."/>
            <person name="Ferguson D."/>
            <person name="Fisher S."/>
            <person name="Foley C.D."/>
            <person name="Franke A."/>
            <person name="Friedrich D."/>
            <person name="Gadbois L."/>
            <person name="Gearin G."/>
            <person name="Gearin C.R."/>
            <person name="Giannoukos G."/>
            <person name="Goode T."/>
            <person name="Graham J."/>
            <person name="Grandbois E."/>
            <person name="Grewal S."/>
            <person name="Gyaltsen K."/>
            <person name="Hafez N."/>
            <person name="Hagos B."/>
            <person name="Hall J."/>
            <person name="Henson C."/>
            <person name="Hollinger A."/>
            <person name="Honan T."/>
            <person name="Huard M.D."/>
            <person name="Hughes L."/>
            <person name="Hurhula B."/>
            <person name="Husby M.E."/>
            <person name="Kamat A."/>
            <person name="Kanga B."/>
            <person name="Kashin S."/>
            <person name="Khazanovich D."/>
            <person name="Kisner P."/>
            <person name="Lance K."/>
            <person name="Lara M."/>
            <person name="Lee W."/>
            <person name="Lennon N."/>
            <person name="Letendre F."/>
            <person name="LeVine R."/>
            <person name="Lipovsky A."/>
            <person name="Liu X."/>
            <person name="Liu J."/>
            <person name="Liu S."/>
            <person name="Lokyitsang T."/>
            <person name="Lokyitsang Y."/>
            <person name="Lubonja R."/>
            <person name="Lui A."/>
            <person name="MacDonald P."/>
            <person name="Magnisalis V."/>
            <person name="Maru K."/>
            <person name="Matthews C."/>
            <person name="McCusker W."/>
            <person name="McDonough S."/>
            <person name="Mehta T."/>
            <person name="Meldrim J."/>
            <person name="Meneus L."/>
            <person name="Mihai O."/>
            <person name="Mihalev A."/>
            <person name="Mihova T."/>
            <person name="Mittelman R."/>
            <person name="Mlenga V."/>
            <person name="Montmayeur A."/>
            <person name="Mulrain L."/>
            <person name="Navidi A."/>
            <person name="Naylor J."/>
            <person name="Negash T."/>
            <person name="Nguyen T."/>
            <person name="Nguyen N."/>
            <person name="Nicol R."/>
            <person name="Norbu C."/>
            <person name="Norbu N."/>
            <person name="Novod N."/>
            <person name="O'Neill B."/>
            <person name="Osman S."/>
            <person name="Markiewicz E."/>
            <person name="Oyono O.L."/>
            <person name="Patti C."/>
            <person name="Phunkhang P."/>
            <person name="Pierre F."/>
            <person name="Priest M."/>
            <person name="Raghuraman S."/>
            <person name="Rege F."/>
            <person name="Reyes R."/>
            <person name="Rise C."/>
            <person name="Rogov P."/>
            <person name="Ross K."/>
            <person name="Ryan E."/>
            <person name="Settipalli S."/>
            <person name="Shea T."/>
            <person name="Sherpa N."/>
            <person name="Shi L."/>
            <person name="Shih D."/>
            <person name="Sparrow T."/>
            <person name="Spaulding J."/>
            <person name="Stalker J."/>
            <person name="Stange-Thomann N."/>
            <person name="Stavropoulos S."/>
            <person name="Stone C."/>
            <person name="Strader C."/>
            <person name="Tesfaye S."/>
            <person name="Thomson T."/>
            <person name="Thoulutsang Y."/>
            <person name="Thoulutsang D."/>
            <person name="Topham K."/>
            <person name="Topping I."/>
            <person name="Tsamla T."/>
            <person name="Vassiliev H."/>
            <person name="Vo A."/>
            <person name="Wangchuk T."/>
            <person name="Wangdi T."/>
            <person name="Weiand M."/>
            <person name="Wilkinson J."/>
            <person name="Wilson A."/>
            <person name="Yadav S."/>
            <person name="Young G."/>
            <person name="Yu Q."/>
            <person name="Zembek L."/>
            <person name="Zhong D."/>
            <person name="Zimmer A."/>
            <person name="Zwirko Z."/>
            <person name="Jaffe D.B."/>
            <person name="Alvarez P."/>
            <person name="Brockman W."/>
            <person name="Butler J."/>
            <person name="Chin C."/>
            <person name="Gnerre S."/>
            <person name="Grabherr M."/>
            <person name="Kleber M."/>
            <person name="Mauceli E."/>
            <person name="MacCallum I."/>
        </authorList>
    </citation>
    <scope>NUCLEOTIDE SEQUENCE [LARGE SCALE GENOMIC DNA]</scope>
    <source>
        <strain evidence="13">Tucson 14024-0371.13</strain>
    </source>
</reference>
<keyword evidence="8" id="KW-0482">Metalloprotease</keyword>
<feature type="chain" id="PRO_5013379589" evidence="9">
    <location>
        <begin position="16"/>
        <end position="656"/>
    </location>
</feature>
<evidence type="ECO:0000256" key="6">
    <source>
        <dbReference type="ARBA" id="ARBA00022801"/>
    </source>
</evidence>
<evidence type="ECO:0000313" key="13">
    <source>
        <dbReference type="Proteomes" id="UP000007801"/>
    </source>
</evidence>
<dbReference type="GeneID" id="6498201"/>
<keyword evidence="6 12" id="KW-0378">Hydrolase</keyword>
<keyword evidence="5" id="KW-0479">Metal-binding</keyword>
<dbReference type="HOGENOM" id="CLU_006187_9_1_1"/>
<dbReference type="InterPro" id="IPR024079">
    <property type="entry name" value="MetalloPept_cat_dom_sf"/>
</dbReference>
<keyword evidence="4" id="KW-0645">Protease</keyword>
<keyword evidence="9" id="KW-0732">Signal</keyword>
<dbReference type="InParanoid" id="B3MKF2"/>
<dbReference type="EMBL" id="CH902620">
    <property type="protein sequence ID" value="EDV31505.1"/>
    <property type="molecule type" value="Genomic_DNA"/>
</dbReference>
<accession>B3MKF2</accession>
<comment type="similarity">
    <text evidence="3">Belongs to the peptidase M13 family.</text>
</comment>
<sequence>MWIIYSLLVPIVASASVPGDSANPNTKLLDNIRVYIHEEASPCEDYHQYACGKYATKHSDDPFMEITQMLDHKMNQKLVQVMDELEQGSEAPGFNGSSLEAKVLRFYLNCRDAPETMRKVQRYLRLVPPDGDLSWPQFSAGRPWPKEKFNWMETLARLHRYGLSNVLISAVVTQKLANRREFIVDLGMPIFTGENDHLKGFLESFATLLSLGVQRYSILPLIRKMRKLENSIQKLTDEEDDDEELQFMTLRRLESVTGLEWRKFYEIIVDHQIPLNREVQVKNLKYFRALKRVMDAADKELVANYIMTRFIIHLTGDSREDNDPIECMKDVRRSMSLATNFIYQDRFLAPETLQRYSNEMETLFDHLRRRLLKLIDHNHLRLTAQQRRFVSNKAKGITINIGNVPKTPDLRAFADQYYKGLEMPAADKDYNREHLKLLAYKTRKWVEQLNSGAPTVDEYFYTSDSDTLMSSSPFYILRENQIIMPFGLLQEPLFVPDSHNVFKYSLMGFVLAHELTHAIDGEGIFFNTQGNVDLSVLEIVESPRFQEGMECMNRNKTDYINERLADITGLHLAYGAYFNNETGTPFQVSPREFNHMSQEKIFFLNLAQFFCGDADASTFLEHDEDKLRLVHVLSGFPPFDRAFGCRRSSSDKCRLW</sequence>
<evidence type="ECO:0000259" key="11">
    <source>
        <dbReference type="Pfam" id="PF05649"/>
    </source>
</evidence>
<comment type="cofactor">
    <cofactor evidence="1">
        <name>Zn(2+)</name>
        <dbReference type="ChEBI" id="CHEBI:29105"/>
    </cofactor>
</comment>
<dbReference type="SUPFAM" id="SSF55486">
    <property type="entry name" value="Metalloproteases ('zincins'), catalytic domain"/>
    <property type="match status" value="1"/>
</dbReference>
<protein>
    <submittedName>
        <fullName evidence="12">Uncharacterized protein</fullName>
    </submittedName>
</protein>
<dbReference type="Proteomes" id="UP000007801">
    <property type="component" value="Unassembled WGS sequence"/>
</dbReference>
<dbReference type="InterPro" id="IPR018497">
    <property type="entry name" value="Peptidase_M13_C"/>
</dbReference>